<feature type="domain" description="ABC transmembrane type-1" evidence="8">
    <location>
        <begin position="78"/>
        <end position="266"/>
    </location>
</feature>
<evidence type="ECO:0000256" key="7">
    <source>
        <dbReference type="RuleBase" id="RU363032"/>
    </source>
</evidence>
<dbReference type="PROSITE" id="PS50928">
    <property type="entry name" value="ABC_TM1"/>
    <property type="match status" value="1"/>
</dbReference>
<dbReference type="SUPFAM" id="SSF161098">
    <property type="entry name" value="MetI-like"/>
    <property type="match status" value="1"/>
</dbReference>
<dbReference type="eggNOG" id="COG1173">
    <property type="taxonomic scope" value="Bacteria"/>
</dbReference>
<dbReference type="PANTHER" id="PTHR43386:SF1">
    <property type="entry name" value="D,D-DIPEPTIDE TRANSPORT SYSTEM PERMEASE PROTEIN DDPC-RELATED"/>
    <property type="match status" value="1"/>
</dbReference>
<keyword evidence="3" id="KW-1003">Cell membrane</keyword>
<keyword evidence="6 7" id="KW-0472">Membrane</keyword>
<gene>
    <name evidence="9" type="primary">DppC</name>
    <name evidence="9" type="ordered locus">PTH_1486</name>
</gene>
<keyword evidence="10" id="KW-1185">Reference proteome</keyword>
<name>A5D266_PELTS</name>
<evidence type="ECO:0000313" key="10">
    <source>
        <dbReference type="Proteomes" id="UP000006556"/>
    </source>
</evidence>
<dbReference type="Proteomes" id="UP000006556">
    <property type="component" value="Chromosome"/>
</dbReference>
<evidence type="ECO:0000256" key="4">
    <source>
        <dbReference type="ARBA" id="ARBA00022692"/>
    </source>
</evidence>
<feature type="transmembrane region" description="Helical" evidence="7">
    <location>
        <begin position="78"/>
        <end position="102"/>
    </location>
</feature>
<organism evidence="9 10">
    <name type="scientific">Pelotomaculum thermopropionicum (strain DSM 13744 / JCM 10971 / SI)</name>
    <dbReference type="NCBI Taxonomy" id="370438"/>
    <lineage>
        <taxon>Bacteria</taxon>
        <taxon>Bacillati</taxon>
        <taxon>Bacillota</taxon>
        <taxon>Clostridia</taxon>
        <taxon>Eubacteriales</taxon>
        <taxon>Desulfotomaculaceae</taxon>
        <taxon>Pelotomaculum</taxon>
    </lineage>
</organism>
<reference evidence="10" key="1">
    <citation type="journal article" date="2008" name="Genome Res.">
        <title>The genome of Pelotomaculum thermopropionicum reveals niche-associated evolution in anaerobic microbiota.</title>
        <authorList>
            <person name="Kosaka T."/>
            <person name="Kato S."/>
            <person name="Shimoyama T."/>
            <person name="Ishii S."/>
            <person name="Abe T."/>
            <person name="Watanabe K."/>
        </authorList>
    </citation>
    <scope>NUCLEOTIDE SEQUENCE [LARGE SCALE GENOMIC DNA]</scope>
    <source>
        <strain evidence="10">DSM 13744 / JCM 10971 / SI</strain>
    </source>
</reference>
<dbReference type="HOGENOM" id="CLU_028518_8_0_9"/>
<keyword evidence="2 7" id="KW-0813">Transport</keyword>
<dbReference type="STRING" id="370438.PTH_1486"/>
<dbReference type="EMBL" id="AP009389">
    <property type="protein sequence ID" value="BAF59667.1"/>
    <property type="molecule type" value="Genomic_DNA"/>
</dbReference>
<dbReference type="Pfam" id="PF00528">
    <property type="entry name" value="BPD_transp_1"/>
    <property type="match status" value="1"/>
</dbReference>
<sequence>MHVNYWQEVKKNNTGRAGLALLFLITAVAVMAPLLGYSEPCAYTGAAFSPPSLQHWLGTDDVGQDVWTRLLFGARTSLAVGCGVALLSVLFSVLVGGTAALLGGFYERFWMRLVDVLIVVPPVIVAVLVASYLRPNLFLLIFLISAFLWPGGARVVRAQVLSLKEKMSVAASRTFGAGLKHLLRCHIIPDLGPVLVALLIQDARRAIFMEAGLSFLGVCDPSLISWGKMIQQALKFTYLEVWKWWLLPAGIALSLTIMGFAFTGFALETALNPRLRKEAGYARD</sequence>
<dbReference type="PANTHER" id="PTHR43386">
    <property type="entry name" value="OLIGOPEPTIDE TRANSPORT SYSTEM PERMEASE PROTEIN APPC"/>
    <property type="match status" value="1"/>
</dbReference>
<evidence type="ECO:0000256" key="5">
    <source>
        <dbReference type="ARBA" id="ARBA00022989"/>
    </source>
</evidence>
<dbReference type="CDD" id="cd06261">
    <property type="entry name" value="TM_PBP2"/>
    <property type="match status" value="1"/>
</dbReference>
<dbReference type="GO" id="GO:0055085">
    <property type="term" value="P:transmembrane transport"/>
    <property type="evidence" value="ECO:0007669"/>
    <property type="project" value="InterPro"/>
</dbReference>
<evidence type="ECO:0000256" key="2">
    <source>
        <dbReference type="ARBA" id="ARBA00022448"/>
    </source>
</evidence>
<feature type="transmembrane region" description="Helical" evidence="7">
    <location>
        <begin position="244"/>
        <end position="267"/>
    </location>
</feature>
<feature type="transmembrane region" description="Helical" evidence="7">
    <location>
        <begin position="137"/>
        <end position="156"/>
    </location>
</feature>
<proteinExistence type="inferred from homology"/>
<dbReference type="InterPro" id="IPR000515">
    <property type="entry name" value="MetI-like"/>
</dbReference>
<dbReference type="InterPro" id="IPR035906">
    <property type="entry name" value="MetI-like_sf"/>
</dbReference>
<evidence type="ECO:0000256" key="1">
    <source>
        <dbReference type="ARBA" id="ARBA00004651"/>
    </source>
</evidence>
<dbReference type="KEGG" id="pth:PTH_1486"/>
<dbReference type="Gene3D" id="1.10.3720.10">
    <property type="entry name" value="MetI-like"/>
    <property type="match status" value="1"/>
</dbReference>
<dbReference type="AlphaFoldDB" id="A5D266"/>
<protein>
    <submittedName>
        <fullName evidence="9">ABC-type dipeptide/oligopeptide/nickel transport systems, permease components</fullName>
    </submittedName>
</protein>
<dbReference type="GO" id="GO:0005886">
    <property type="term" value="C:plasma membrane"/>
    <property type="evidence" value="ECO:0007669"/>
    <property type="project" value="UniProtKB-SubCell"/>
</dbReference>
<feature type="transmembrane region" description="Helical" evidence="7">
    <location>
        <begin position="109"/>
        <end position="131"/>
    </location>
</feature>
<evidence type="ECO:0000313" key="9">
    <source>
        <dbReference type="EMBL" id="BAF59667.1"/>
    </source>
</evidence>
<dbReference type="InterPro" id="IPR050366">
    <property type="entry name" value="BP-dependent_transpt_permease"/>
</dbReference>
<keyword evidence="4 7" id="KW-0812">Transmembrane</keyword>
<accession>A5D266</accession>
<evidence type="ECO:0000259" key="8">
    <source>
        <dbReference type="PROSITE" id="PS50928"/>
    </source>
</evidence>
<comment type="subcellular location">
    <subcellularLocation>
        <location evidence="1 7">Cell membrane</location>
        <topology evidence="1 7">Multi-pass membrane protein</topology>
    </subcellularLocation>
</comment>
<evidence type="ECO:0000256" key="3">
    <source>
        <dbReference type="ARBA" id="ARBA00022475"/>
    </source>
</evidence>
<evidence type="ECO:0000256" key="6">
    <source>
        <dbReference type="ARBA" id="ARBA00023136"/>
    </source>
</evidence>
<keyword evidence="5 7" id="KW-1133">Transmembrane helix</keyword>
<comment type="similarity">
    <text evidence="7">Belongs to the binding-protein-dependent transport system permease family.</text>
</comment>